<dbReference type="RefSeq" id="WP_011939758.1">
    <property type="nucleotide sequence ID" value="NC_009483.1"/>
</dbReference>
<organism evidence="1 2">
    <name type="scientific">Geotalea uraniireducens (strain Rf4)</name>
    <name type="common">Geobacter uraniireducens</name>
    <dbReference type="NCBI Taxonomy" id="351605"/>
    <lineage>
        <taxon>Bacteria</taxon>
        <taxon>Pseudomonadati</taxon>
        <taxon>Thermodesulfobacteriota</taxon>
        <taxon>Desulfuromonadia</taxon>
        <taxon>Geobacterales</taxon>
        <taxon>Geobacteraceae</taxon>
        <taxon>Geotalea</taxon>
    </lineage>
</organism>
<dbReference type="OrthoDB" id="5405511at2"/>
<dbReference type="STRING" id="351605.Gura_2916"/>
<dbReference type="AlphaFoldDB" id="A5G5M0"/>
<proteinExistence type="predicted"/>
<dbReference type="KEGG" id="gur:Gura_2916"/>
<gene>
    <name evidence="1" type="ordered locus">Gura_2916</name>
</gene>
<keyword evidence="2" id="KW-1185">Reference proteome</keyword>
<evidence type="ECO:0000313" key="1">
    <source>
        <dbReference type="EMBL" id="ABQ27088.1"/>
    </source>
</evidence>
<sequence length="136" mass="16366">MTDRKASNATFREWTPDFDKWPSSWMGVKEDLEYGRKILPYFEHFLQELYDEGFSRKTFVQYRDNLWLLGGTIITGVSNYEEHHIDPFEKLYDSVISDGILPDHYDDMSEAELYAFARMCRRLEKFLDQHYRALFL</sequence>
<dbReference type="EMBL" id="CP000698">
    <property type="protein sequence ID" value="ABQ27088.1"/>
    <property type="molecule type" value="Genomic_DNA"/>
</dbReference>
<dbReference type="Proteomes" id="UP000006695">
    <property type="component" value="Chromosome"/>
</dbReference>
<accession>A5G5M0</accession>
<protein>
    <submittedName>
        <fullName evidence="1">Uncharacterized protein</fullName>
    </submittedName>
</protein>
<reference evidence="1 2" key="1">
    <citation type="submission" date="2007-05" db="EMBL/GenBank/DDBJ databases">
        <title>Complete sequence of Geobacter uraniireducens Rf4.</title>
        <authorList>
            <consortium name="US DOE Joint Genome Institute"/>
            <person name="Copeland A."/>
            <person name="Lucas S."/>
            <person name="Lapidus A."/>
            <person name="Barry K."/>
            <person name="Detter J.C."/>
            <person name="Glavina del Rio T."/>
            <person name="Hammon N."/>
            <person name="Israni S."/>
            <person name="Dalin E."/>
            <person name="Tice H."/>
            <person name="Pitluck S."/>
            <person name="Chertkov O."/>
            <person name="Brettin T."/>
            <person name="Bruce D."/>
            <person name="Han C."/>
            <person name="Schmutz J."/>
            <person name="Larimer F."/>
            <person name="Land M."/>
            <person name="Hauser L."/>
            <person name="Kyrpides N."/>
            <person name="Mikhailova N."/>
            <person name="Shelobolina E."/>
            <person name="Aklujkar M."/>
            <person name="Lovley D."/>
            <person name="Richardson P."/>
        </authorList>
    </citation>
    <scope>NUCLEOTIDE SEQUENCE [LARGE SCALE GENOMIC DNA]</scope>
    <source>
        <strain evidence="1 2">Rf4</strain>
    </source>
</reference>
<dbReference type="HOGENOM" id="CLU_1936047_0_0_7"/>
<name>A5G5M0_GEOUR</name>
<evidence type="ECO:0000313" key="2">
    <source>
        <dbReference type="Proteomes" id="UP000006695"/>
    </source>
</evidence>